<name>A0A078RFG8_PHOVU</name>
<organism evidence="2 3">
    <name type="scientific">Phocaeicola vulgatus str. 3775 SL</name>
    <name type="common">B</name>
    <name type="synonym">iv</name>
    <dbReference type="NCBI Taxonomy" id="1339350"/>
    <lineage>
        <taxon>Bacteria</taxon>
        <taxon>Pseudomonadati</taxon>
        <taxon>Bacteroidota</taxon>
        <taxon>Bacteroidia</taxon>
        <taxon>Bacteroidales</taxon>
        <taxon>Bacteroidaceae</taxon>
        <taxon>Phocaeicola</taxon>
    </lineage>
</organism>
<feature type="domain" description="Helix-turn-helix" evidence="1">
    <location>
        <begin position="251"/>
        <end position="298"/>
    </location>
</feature>
<reference evidence="2 3" key="1">
    <citation type="submission" date="2014-04" db="EMBL/GenBank/DDBJ databases">
        <authorList>
            <person name="Sears C."/>
            <person name="Carroll K."/>
            <person name="Sack B.R."/>
            <person name="Qadri F."/>
            <person name="Myers L.L."/>
            <person name="Chung G.-T."/>
            <person name="Escheverria P."/>
            <person name="Fraser C.M."/>
            <person name="Sadzewicz L."/>
            <person name="Shefchek K.A."/>
            <person name="Tallon L."/>
            <person name="Das S.P."/>
            <person name="Daugherty S."/>
            <person name="Mongodin E.F."/>
        </authorList>
    </citation>
    <scope>NUCLEOTIDE SEQUENCE [LARGE SCALE GENOMIC DNA]</scope>
    <source>
        <strain evidence="3">3775 SL(B) 10 (iv)</strain>
    </source>
</reference>
<evidence type="ECO:0000313" key="2">
    <source>
        <dbReference type="EMBL" id="KDS32722.1"/>
    </source>
</evidence>
<evidence type="ECO:0000259" key="1">
    <source>
        <dbReference type="Pfam" id="PF12728"/>
    </source>
</evidence>
<protein>
    <submittedName>
        <fullName evidence="2">DNA binding, excisionase family domain protein</fullName>
    </submittedName>
</protein>
<dbReference type="RefSeq" id="WP_032944762.1">
    <property type="nucleotide sequence ID" value="NZ_JNHI01000003.1"/>
</dbReference>
<dbReference type="InterPro" id="IPR041657">
    <property type="entry name" value="HTH_17"/>
</dbReference>
<dbReference type="AlphaFoldDB" id="A0A078RFG8"/>
<accession>A0A078RFG8</accession>
<proteinExistence type="predicted"/>
<dbReference type="SUPFAM" id="SSF46955">
    <property type="entry name" value="Putative DNA-binding domain"/>
    <property type="match status" value="1"/>
</dbReference>
<sequence>MPASNTKIKKICEWCGTRFEAQKISTKYCSHRCANLAYKKREREKNIKATEENTQNRIEELPIITIKDKEFLSFSEVGILLGITRQAVYKMVYKGYLQASKISSRLSFVKRSDIDEMLKRHPYEFRMPKDTLPIKEFYTTAEIMKKFNVSESWIFVMSKKNKIPKTFNRGKTYWSKKHVDAYFSSKAPDTDITEWYSVQEVQDKFQMSLNAIYSFVYKNAIPKKKVGITVYYSKKHFDIAKGIRQAEEPKYYTVQEAMEKFKITRDQLYHYTKYHQIPKIKKGKYTLISKAELDNLFEDPIIE</sequence>
<dbReference type="InterPro" id="IPR009061">
    <property type="entry name" value="DNA-bd_dom_put_sf"/>
</dbReference>
<evidence type="ECO:0000313" key="3">
    <source>
        <dbReference type="Proteomes" id="UP000028134"/>
    </source>
</evidence>
<dbReference type="Pfam" id="PF12728">
    <property type="entry name" value="HTH_17"/>
    <property type="match status" value="1"/>
</dbReference>
<dbReference type="PATRIC" id="fig|1339350.3.peg.895"/>
<dbReference type="EMBL" id="JNHI01000003">
    <property type="protein sequence ID" value="KDS32722.1"/>
    <property type="molecule type" value="Genomic_DNA"/>
</dbReference>
<gene>
    <name evidence="2" type="ORF">M097_0924</name>
</gene>
<dbReference type="Proteomes" id="UP000028134">
    <property type="component" value="Unassembled WGS sequence"/>
</dbReference>
<comment type="caution">
    <text evidence="2">The sequence shown here is derived from an EMBL/GenBank/DDBJ whole genome shotgun (WGS) entry which is preliminary data.</text>
</comment>